<dbReference type="PANTHER" id="PTHR19861:SF0">
    <property type="entry name" value="WD REPEAT-CONTAINING PROTEIN 82"/>
    <property type="match status" value="1"/>
</dbReference>
<organism evidence="7">
    <name type="scientific">Spongospora subterranea</name>
    <dbReference type="NCBI Taxonomy" id="70186"/>
    <lineage>
        <taxon>Eukaryota</taxon>
        <taxon>Sar</taxon>
        <taxon>Rhizaria</taxon>
        <taxon>Endomyxa</taxon>
        <taxon>Phytomyxea</taxon>
        <taxon>Plasmodiophorida</taxon>
        <taxon>Plasmodiophoridae</taxon>
        <taxon>Spongospora</taxon>
    </lineage>
</organism>
<dbReference type="SUPFAM" id="SSF50978">
    <property type="entry name" value="WD40 repeat-like"/>
    <property type="match status" value="1"/>
</dbReference>
<evidence type="ECO:0000256" key="2">
    <source>
        <dbReference type="ARBA" id="ARBA00005616"/>
    </source>
</evidence>
<dbReference type="PROSITE" id="PS50294">
    <property type="entry name" value="WD_REPEATS_REGION"/>
    <property type="match status" value="1"/>
</dbReference>
<keyword evidence="5" id="KW-0539">Nucleus</keyword>
<keyword evidence="4" id="KW-0677">Repeat</keyword>
<evidence type="ECO:0000256" key="3">
    <source>
        <dbReference type="ARBA" id="ARBA00022574"/>
    </source>
</evidence>
<feature type="repeat" description="WD" evidence="6">
    <location>
        <begin position="112"/>
        <end position="153"/>
    </location>
</feature>
<dbReference type="GO" id="GO:0048188">
    <property type="term" value="C:Set1C/COMPASS complex"/>
    <property type="evidence" value="ECO:0007669"/>
    <property type="project" value="TreeGrafter"/>
</dbReference>
<dbReference type="InterPro" id="IPR037867">
    <property type="entry name" value="Swd2/WDR82"/>
</dbReference>
<dbReference type="AlphaFoldDB" id="A0A0H5R8X5"/>
<dbReference type="InterPro" id="IPR001680">
    <property type="entry name" value="WD40_rpt"/>
</dbReference>
<keyword evidence="3 6" id="KW-0853">WD repeat</keyword>
<dbReference type="GO" id="GO:0003682">
    <property type="term" value="F:chromatin binding"/>
    <property type="evidence" value="ECO:0007669"/>
    <property type="project" value="TreeGrafter"/>
</dbReference>
<dbReference type="InterPro" id="IPR036322">
    <property type="entry name" value="WD40_repeat_dom_sf"/>
</dbReference>
<sequence>MIDMSERFISLDSSIIHRFKTGAIFSDNTARTNSLDFGCDGAILCAAYNDDSLSVINTTSGLLQKTLQFKEHGVSNVKFTHHKSAILCTANKSSNGLIMYHSILDNRFIRMFHGHKDRVCSLALSPIDDSFISGSHDWTMNLWDLRSSSPQAILATGPSPAVEFDPKGLIFACTSDSNVVRLFDIRSYKQGPFASFGLSGATSWHQVVFSPDGGSIAVSSRSGSTVVLDSFTGDHRCTLSSYTNTAGIDIDVDFSPDGKFIATGSDHGVVHIYDSASGKQELALTGGHNRPVTAVQWNPVMAMIASGAENLALWIPDS</sequence>
<reference evidence="7" key="1">
    <citation type="submission" date="2015-04" db="EMBL/GenBank/DDBJ databases">
        <title>The genome sequence of the plant pathogenic Rhizarian Plasmodiophora brassicae reveals insights in its biotrophic life cycle and the origin of chitin synthesis.</title>
        <authorList>
            <person name="Schwelm A."/>
            <person name="Fogelqvist J."/>
            <person name="Knaust A."/>
            <person name="Julke S."/>
            <person name="Lilja T."/>
            <person name="Dhandapani V."/>
            <person name="Bonilla-Rosso G."/>
            <person name="Karlsson M."/>
            <person name="Shevchenko A."/>
            <person name="Choi S.R."/>
            <person name="Kim H.G."/>
            <person name="Park J.Y."/>
            <person name="Lim Y.P."/>
            <person name="Ludwig-Muller J."/>
            <person name="Dixelius C."/>
        </authorList>
    </citation>
    <scope>NUCLEOTIDE SEQUENCE</scope>
    <source>
        <tissue evidence="7">Potato root galls</tissue>
    </source>
</reference>
<name>A0A0H5R8X5_9EUKA</name>
<evidence type="ECO:0000256" key="4">
    <source>
        <dbReference type="ARBA" id="ARBA00022737"/>
    </source>
</evidence>
<dbReference type="SMART" id="SM00320">
    <property type="entry name" value="WD40"/>
    <property type="match status" value="7"/>
</dbReference>
<dbReference type="InterPro" id="IPR015943">
    <property type="entry name" value="WD40/YVTN_repeat-like_dom_sf"/>
</dbReference>
<protein>
    <submittedName>
        <fullName evidence="7">Uncharacterized protein</fullName>
    </submittedName>
</protein>
<accession>A0A0H5R8X5</accession>
<dbReference type="PROSITE" id="PS50082">
    <property type="entry name" value="WD_REPEATS_2"/>
    <property type="match status" value="1"/>
</dbReference>
<evidence type="ECO:0000313" key="7">
    <source>
        <dbReference type="EMBL" id="CRZ10578.1"/>
    </source>
</evidence>
<dbReference type="Gene3D" id="2.130.10.10">
    <property type="entry name" value="YVTN repeat-like/Quinoprotein amine dehydrogenase"/>
    <property type="match status" value="2"/>
</dbReference>
<evidence type="ECO:0000256" key="6">
    <source>
        <dbReference type="PROSITE-ProRule" id="PRU00221"/>
    </source>
</evidence>
<comment type="similarity">
    <text evidence="2">Belongs to the WD repeat SWD2 family.</text>
</comment>
<dbReference type="EMBL" id="HACM01010136">
    <property type="protein sequence ID" value="CRZ10578.1"/>
    <property type="molecule type" value="Transcribed_RNA"/>
</dbReference>
<dbReference type="Pfam" id="PF00400">
    <property type="entry name" value="WD40"/>
    <property type="match status" value="2"/>
</dbReference>
<evidence type="ECO:0000256" key="1">
    <source>
        <dbReference type="ARBA" id="ARBA00004123"/>
    </source>
</evidence>
<evidence type="ECO:0000256" key="5">
    <source>
        <dbReference type="ARBA" id="ARBA00023242"/>
    </source>
</evidence>
<comment type="subcellular location">
    <subcellularLocation>
        <location evidence="1">Nucleus</location>
    </subcellularLocation>
</comment>
<proteinExistence type="inferred from homology"/>
<dbReference type="GO" id="GO:0016070">
    <property type="term" value="P:RNA metabolic process"/>
    <property type="evidence" value="ECO:0007669"/>
    <property type="project" value="UniProtKB-ARBA"/>
</dbReference>
<dbReference type="PANTHER" id="PTHR19861">
    <property type="entry name" value="WD40 REPEAT PROTEIN SWD2"/>
    <property type="match status" value="1"/>
</dbReference>